<protein>
    <recommendedName>
        <fullName evidence="3">F-box domain-containing protein</fullName>
    </recommendedName>
</protein>
<evidence type="ECO:0008006" key="3">
    <source>
        <dbReference type="Google" id="ProtNLM"/>
    </source>
</evidence>
<dbReference type="AlphaFoldDB" id="A0AA39UZ95"/>
<name>A0AA39UZ95_9LECA</name>
<dbReference type="EMBL" id="JAFEKC020000018">
    <property type="protein sequence ID" value="KAK0509683.1"/>
    <property type="molecule type" value="Genomic_DNA"/>
</dbReference>
<proteinExistence type="predicted"/>
<accession>A0AA39UZ95</accession>
<evidence type="ECO:0000313" key="1">
    <source>
        <dbReference type="EMBL" id="KAK0509683.1"/>
    </source>
</evidence>
<keyword evidence="2" id="KW-1185">Reference proteome</keyword>
<comment type="caution">
    <text evidence="1">The sequence shown here is derived from an EMBL/GenBank/DDBJ whole genome shotgun (WGS) entry which is preliminary data.</text>
</comment>
<dbReference type="Proteomes" id="UP001166286">
    <property type="component" value="Unassembled WGS sequence"/>
</dbReference>
<reference evidence="1" key="1">
    <citation type="submission" date="2023-03" db="EMBL/GenBank/DDBJ databases">
        <title>Complete genome of Cladonia borealis.</title>
        <authorList>
            <person name="Park H."/>
        </authorList>
    </citation>
    <scope>NUCLEOTIDE SEQUENCE</scope>
    <source>
        <strain evidence="1">ANT050790</strain>
    </source>
</reference>
<evidence type="ECO:0000313" key="2">
    <source>
        <dbReference type="Proteomes" id="UP001166286"/>
    </source>
</evidence>
<organism evidence="1 2">
    <name type="scientific">Cladonia borealis</name>
    <dbReference type="NCBI Taxonomy" id="184061"/>
    <lineage>
        <taxon>Eukaryota</taxon>
        <taxon>Fungi</taxon>
        <taxon>Dikarya</taxon>
        <taxon>Ascomycota</taxon>
        <taxon>Pezizomycotina</taxon>
        <taxon>Lecanoromycetes</taxon>
        <taxon>OSLEUM clade</taxon>
        <taxon>Lecanoromycetidae</taxon>
        <taxon>Lecanorales</taxon>
        <taxon>Lecanorineae</taxon>
        <taxon>Cladoniaceae</taxon>
        <taxon>Cladonia</taxon>
    </lineage>
</organism>
<gene>
    <name evidence="1" type="ORF">JMJ35_008077</name>
</gene>
<sequence length="251" mass="28531">MSDKRSLLSLPVEIRLQIYSCLDHDDSPIVYPLSEPHGSQASYLLTCRQLRYEIQHDFFSNNVFAITFNPDTRTGSNKHPFLKVVHAMAGKFRRDDDLQLPTLGPDGQQESTDPRAFDRFSALGDDLKMIANLQLHVLHWHLRAVNLFAFYDMLPEYVDKCKEQLNLVLEALVGLQNMKGPLGLTKLTVVDNMPCKEPGWSRATGHHRAMAKVQAKLLDAYLPLLTQASVTLGISIENVKYDFHTFHVIEE</sequence>